<dbReference type="EMBL" id="LN890986">
    <property type="protein sequence ID" value="CUS12698.1"/>
    <property type="molecule type" value="Genomic_DNA"/>
</dbReference>
<feature type="region of interest" description="Disordered" evidence="1">
    <location>
        <begin position="140"/>
        <end position="203"/>
    </location>
</feature>
<evidence type="ECO:0000313" key="4">
    <source>
        <dbReference type="Proteomes" id="UP001412239"/>
    </source>
</evidence>
<dbReference type="Pfam" id="PF26118">
    <property type="entry name" value="DUF8035"/>
    <property type="match status" value="1"/>
</dbReference>
<accession>A0A292Q1E6</accession>
<organism evidence="3 4">
    <name type="scientific">Tuber aestivum</name>
    <name type="common">summer truffle</name>
    <dbReference type="NCBI Taxonomy" id="59557"/>
    <lineage>
        <taxon>Eukaryota</taxon>
        <taxon>Fungi</taxon>
        <taxon>Dikarya</taxon>
        <taxon>Ascomycota</taxon>
        <taxon>Pezizomycotina</taxon>
        <taxon>Pezizomycetes</taxon>
        <taxon>Pezizales</taxon>
        <taxon>Tuberaceae</taxon>
        <taxon>Tuber</taxon>
    </lineage>
</organism>
<name>A0A292Q1E6_9PEZI</name>
<reference evidence="3" key="1">
    <citation type="submission" date="2015-10" db="EMBL/GenBank/DDBJ databases">
        <authorList>
            <person name="Regsiter A."/>
            <person name="william w."/>
        </authorList>
    </citation>
    <scope>NUCLEOTIDE SEQUENCE</scope>
    <source>
        <strain evidence="3">Montdore</strain>
    </source>
</reference>
<feature type="compositionally biased region" description="Basic residues" evidence="1">
    <location>
        <begin position="153"/>
        <end position="165"/>
    </location>
</feature>
<evidence type="ECO:0000259" key="2">
    <source>
        <dbReference type="Pfam" id="PF26118"/>
    </source>
</evidence>
<feature type="compositionally biased region" description="Basic and acidic residues" evidence="1">
    <location>
        <begin position="180"/>
        <end position="197"/>
    </location>
</feature>
<evidence type="ECO:0000313" key="3">
    <source>
        <dbReference type="EMBL" id="CUS12698.1"/>
    </source>
</evidence>
<feature type="domain" description="DUF8035" evidence="2">
    <location>
        <begin position="328"/>
        <end position="381"/>
    </location>
</feature>
<dbReference type="AlphaFoldDB" id="A0A292Q1E6"/>
<keyword evidence="4" id="KW-1185">Reference proteome</keyword>
<dbReference type="Proteomes" id="UP001412239">
    <property type="component" value="Unassembled WGS sequence"/>
</dbReference>
<feature type="compositionally biased region" description="Low complexity" evidence="1">
    <location>
        <begin position="143"/>
        <end position="152"/>
    </location>
</feature>
<evidence type="ECO:0000256" key="1">
    <source>
        <dbReference type="SAM" id="MobiDB-lite"/>
    </source>
</evidence>
<feature type="region of interest" description="Disordered" evidence="1">
    <location>
        <begin position="1"/>
        <end position="109"/>
    </location>
</feature>
<protein>
    <recommendedName>
        <fullName evidence="2">DUF8035 domain-containing protein</fullName>
    </recommendedName>
</protein>
<feature type="region of interest" description="Disordered" evidence="1">
    <location>
        <begin position="240"/>
        <end position="273"/>
    </location>
</feature>
<proteinExistence type="predicted"/>
<gene>
    <name evidence="3" type="ORF">GSTUAT00003191001</name>
</gene>
<sequence length="477" mass="53731">MSNFYTPGTQYGYVEAPAPPQMGSDFPYTSPDVQYADPNSPMIYPVTPNMSPTPSRDSSRTRRSTVSNTAGDPYITIPERGRGTYYGNQLGTGSRGVARSNSERSRTRPSVYMEIARSGGDRGSPSGGNYYYSKTYREEGSTYSNSSYGGSRNHSRSHSRARGQHSRSPSCDSCDSFEPTGHEVGLHHGPDGHHHNGELASLTKHLRNVELQLKQVKAESESKKLAEENARLEKLRTDEIERKVSEKLRLQHKQEREAAEKKKRQEEEERRKIEDAAKRLLEAKEKAVREKEQEDRRKKEELEATIAARLMAMGQPQQLQQPQQPSSRRTYTKFSKAHLCKEALDERQISYTEEPDSFLVHRAVDKQEQNYLWARTKEIRGKPILHFLPPTPPASPPRRLQGLTSGKGYYRQIQEAADKAPAVLGPNGGYVKYVQIAGQPYPMALPVTITQTPGGGQTVRVDPIKIKWTDIFRSGKV</sequence>
<dbReference type="InterPro" id="IPR058348">
    <property type="entry name" value="DUF8035"/>
</dbReference>